<dbReference type="InterPro" id="IPR036691">
    <property type="entry name" value="Endo/exonu/phosph_ase_sf"/>
</dbReference>
<accession>A0A8D0B117</accession>
<keyword evidence="2" id="KW-1185">Reference proteome</keyword>
<sequence>FVKGRLNGKMITLVSIYAPNTGQKAFFEKTVRKLNEFMDGEAYIGSDLSNELEKDKRRKTEGKINIDYWNLVDIKDKVRTANQKYIHY</sequence>
<dbReference type="Gene3D" id="3.60.10.10">
    <property type="entry name" value="Endonuclease/exonuclease/phosphatase"/>
    <property type="match status" value="1"/>
</dbReference>
<evidence type="ECO:0000313" key="1">
    <source>
        <dbReference type="Ensembl" id="ENSSMRP00000000946.1"/>
    </source>
</evidence>
<name>A0A8D0B117_SALMN</name>
<dbReference type="Proteomes" id="UP000694421">
    <property type="component" value="Unplaced"/>
</dbReference>
<protein>
    <submittedName>
        <fullName evidence="1">Uncharacterized protein</fullName>
    </submittedName>
</protein>
<dbReference type="Ensembl" id="ENSSMRT00000001139.1">
    <property type="protein sequence ID" value="ENSSMRP00000000946.1"/>
    <property type="gene ID" value="ENSSMRG00000000823.1"/>
</dbReference>
<reference evidence="1" key="2">
    <citation type="submission" date="2025-09" db="UniProtKB">
        <authorList>
            <consortium name="Ensembl"/>
        </authorList>
    </citation>
    <scope>IDENTIFICATION</scope>
</reference>
<reference evidence="1" key="1">
    <citation type="submission" date="2025-08" db="UniProtKB">
        <authorList>
            <consortium name="Ensembl"/>
        </authorList>
    </citation>
    <scope>IDENTIFICATION</scope>
</reference>
<dbReference type="GeneTree" id="ENSGT00960000189696"/>
<organism evidence="1 2">
    <name type="scientific">Salvator merianae</name>
    <name type="common">Argentine black and white tegu</name>
    <name type="synonym">Tupinambis merianae</name>
    <dbReference type="NCBI Taxonomy" id="96440"/>
    <lineage>
        <taxon>Eukaryota</taxon>
        <taxon>Metazoa</taxon>
        <taxon>Chordata</taxon>
        <taxon>Craniata</taxon>
        <taxon>Vertebrata</taxon>
        <taxon>Euteleostomi</taxon>
        <taxon>Lepidosauria</taxon>
        <taxon>Squamata</taxon>
        <taxon>Bifurcata</taxon>
        <taxon>Unidentata</taxon>
        <taxon>Episquamata</taxon>
        <taxon>Laterata</taxon>
        <taxon>Teiioidea</taxon>
        <taxon>Teiidae</taxon>
        <taxon>Salvator</taxon>
    </lineage>
</organism>
<proteinExistence type="predicted"/>
<dbReference type="AlphaFoldDB" id="A0A8D0B117"/>
<evidence type="ECO:0000313" key="2">
    <source>
        <dbReference type="Proteomes" id="UP000694421"/>
    </source>
</evidence>